<protein>
    <submittedName>
        <fullName evidence="5">Unannotated protein</fullName>
    </submittedName>
</protein>
<dbReference type="PROSITE" id="PS00491">
    <property type="entry name" value="PROLINE_PEPTIDASE"/>
    <property type="match status" value="1"/>
</dbReference>
<dbReference type="InterPro" id="IPR001714">
    <property type="entry name" value="Pept_M24_MAP"/>
</dbReference>
<evidence type="ECO:0000313" key="5">
    <source>
        <dbReference type="EMBL" id="CAB4988264.1"/>
    </source>
</evidence>
<keyword evidence="1" id="KW-0479">Metal-binding</keyword>
<evidence type="ECO:0000256" key="1">
    <source>
        <dbReference type="ARBA" id="ARBA00022723"/>
    </source>
</evidence>
<dbReference type="InterPro" id="IPR050659">
    <property type="entry name" value="Peptidase_M24B"/>
</dbReference>
<dbReference type="Pfam" id="PF00557">
    <property type="entry name" value="Peptidase_M24"/>
    <property type="match status" value="1"/>
</dbReference>
<sequence length="363" mass="38617">MAVHLGSTSKRRDQLRAQIANDDLDGMLVTDLANIRYLTGFSGSNAALYVSTSDPTDDVIATDARYTIQVGAESPDLPVILDRSSIGALVAALSSHGIARLLIEDSLSIQAHEGVRAIIREMRPAAGVVEGLRIVKDEAELASLERACSITAEAMAALFDEMRVGWTEIHAARRLEQLFGELGAEDRAFETIVGAGEHAAVPHHQPTSRQLSPGDLVVVDAGARCDGYHADMTRTVVVAREPEGWQAEIHEAVEQAQQAALELSAEGVDLLEIDRAARGSIAAAGFGEFFGHGLGHGVGLQIHEAPWVGPRGVGRLEVRTPFTLEPGIYLPGRGGVRIEDTVVVEPGGMRVLTAAERGPRVVG</sequence>
<dbReference type="InterPro" id="IPR036005">
    <property type="entry name" value="Creatinase/aminopeptidase-like"/>
</dbReference>
<feature type="domain" description="Peptidase M24" evidence="3">
    <location>
        <begin position="144"/>
        <end position="345"/>
    </location>
</feature>
<dbReference type="AlphaFoldDB" id="A0A6J7NE70"/>
<dbReference type="Gene3D" id="3.90.230.10">
    <property type="entry name" value="Creatinase/methionine aminopeptidase superfamily"/>
    <property type="match status" value="1"/>
</dbReference>
<proteinExistence type="predicted"/>
<dbReference type="SUPFAM" id="SSF55920">
    <property type="entry name" value="Creatinase/aminopeptidase"/>
    <property type="match status" value="1"/>
</dbReference>
<name>A0A6J7NE70_9ZZZZ</name>
<dbReference type="InterPro" id="IPR000587">
    <property type="entry name" value="Creatinase_N"/>
</dbReference>
<dbReference type="InterPro" id="IPR001131">
    <property type="entry name" value="Peptidase_M24B_aminopep-P_CS"/>
</dbReference>
<dbReference type="InterPro" id="IPR029149">
    <property type="entry name" value="Creatin/AminoP/Spt16_N"/>
</dbReference>
<dbReference type="InterPro" id="IPR000994">
    <property type="entry name" value="Pept_M24"/>
</dbReference>
<dbReference type="GO" id="GO:0016787">
    <property type="term" value="F:hydrolase activity"/>
    <property type="evidence" value="ECO:0007669"/>
    <property type="project" value="UniProtKB-KW"/>
</dbReference>
<dbReference type="PANTHER" id="PTHR46112:SF8">
    <property type="entry name" value="CYTOPLASMIC PEPTIDASE PEPQ-RELATED"/>
    <property type="match status" value="1"/>
</dbReference>
<dbReference type="PANTHER" id="PTHR46112">
    <property type="entry name" value="AMINOPEPTIDASE"/>
    <property type="match status" value="1"/>
</dbReference>
<dbReference type="Gene3D" id="3.40.350.10">
    <property type="entry name" value="Creatinase/prolidase N-terminal domain"/>
    <property type="match status" value="1"/>
</dbReference>
<organism evidence="5">
    <name type="scientific">freshwater metagenome</name>
    <dbReference type="NCBI Taxonomy" id="449393"/>
    <lineage>
        <taxon>unclassified sequences</taxon>
        <taxon>metagenomes</taxon>
        <taxon>ecological metagenomes</taxon>
    </lineage>
</organism>
<evidence type="ECO:0000259" key="3">
    <source>
        <dbReference type="Pfam" id="PF00557"/>
    </source>
</evidence>
<reference evidence="5" key="1">
    <citation type="submission" date="2020-05" db="EMBL/GenBank/DDBJ databases">
        <authorList>
            <person name="Chiriac C."/>
            <person name="Salcher M."/>
            <person name="Ghai R."/>
            <person name="Kavagutti S V."/>
        </authorList>
    </citation>
    <scope>NUCLEOTIDE SEQUENCE</scope>
</reference>
<gene>
    <name evidence="5" type="ORF">UFOPK3957_00865</name>
</gene>
<keyword evidence="2" id="KW-0378">Hydrolase</keyword>
<dbReference type="SUPFAM" id="SSF53092">
    <property type="entry name" value="Creatinase/prolidase N-terminal domain"/>
    <property type="match status" value="1"/>
</dbReference>
<dbReference type="PRINTS" id="PR00599">
    <property type="entry name" value="MAPEPTIDASE"/>
</dbReference>
<dbReference type="EMBL" id="CAFBOM010000131">
    <property type="protein sequence ID" value="CAB4988264.1"/>
    <property type="molecule type" value="Genomic_DNA"/>
</dbReference>
<evidence type="ECO:0000259" key="4">
    <source>
        <dbReference type="Pfam" id="PF01321"/>
    </source>
</evidence>
<accession>A0A6J7NE70</accession>
<dbReference type="GO" id="GO:0046872">
    <property type="term" value="F:metal ion binding"/>
    <property type="evidence" value="ECO:0007669"/>
    <property type="project" value="UniProtKB-KW"/>
</dbReference>
<feature type="domain" description="Creatinase N-terminal" evidence="4">
    <location>
        <begin position="11"/>
        <end position="135"/>
    </location>
</feature>
<evidence type="ECO:0000256" key="2">
    <source>
        <dbReference type="ARBA" id="ARBA00022801"/>
    </source>
</evidence>
<dbReference type="Pfam" id="PF01321">
    <property type="entry name" value="Creatinase_N"/>
    <property type="match status" value="1"/>
</dbReference>